<feature type="compositionally biased region" description="Basic and acidic residues" evidence="2">
    <location>
        <begin position="42"/>
        <end position="54"/>
    </location>
</feature>
<feature type="compositionally biased region" description="Basic and acidic residues" evidence="2">
    <location>
        <begin position="127"/>
        <end position="137"/>
    </location>
</feature>
<feature type="compositionally biased region" description="Low complexity" evidence="2">
    <location>
        <begin position="1100"/>
        <end position="1124"/>
    </location>
</feature>
<feature type="compositionally biased region" description="Low complexity" evidence="2">
    <location>
        <begin position="55"/>
        <end position="64"/>
    </location>
</feature>
<evidence type="ECO:0000256" key="1">
    <source>
        <dbReference type="SAM" id="Coils"/>
    </source>
</evidence>
<evidence type="ECO:0000313" key="4">
    <source>
        <dbReference type="Proteomes" id="UP001530377"/>
    </source>
</evidence>
<evidence type="ECO:0000256" key="2">
    <source>
        <dbReference type="SAM" id="MobiDB-lite"/>
    </source>
</evidence>
<dbReference type="EMBL" id="JALLPB020000007">
    <property type="protein sequence ID" value="KAL3827200.1"/>
    <property type="molecule type" value="Genomic_DNA"/>
</dbReference>
<sequence>MSSSSRRNTYSAGEGVENSRDAANSPPPSSSMSAVKGVRWGGAERSDDGGRRAAAEATSSSALAPGSARTPSSKSQRRMKERFADVASGREDVVMNYHFDGTPFSQRKKKKKRTSGKGASSTNTTRAKADGGEKERPSSSSSTETEVEASSFEAAEDTFNLGRDATAEILRISAIAASGAETTNNNMNDTSILSLGSKSSVASSTTVASEDDVVDVLNCTTMSDTHELSTSNFIHNAKMRNLLAERSRALYGAAAAAKTAANNDTFDKKKEQQQPSGTEENIDATLTLPDLTLNLLGEITLSDVAHPPTKIDKLGPQLPSSSSSPSRPRGHLKRPTDDIESDDADGTYLEFTLSHRRTPRKGGRGDETIITNLTRLIEESSKMMAEDHTLQEKEEEEEKEEEQVGRESSNVESVTLNDVPDTDSTCDGTGGLRVVNSSYVESTASLNDLNNVLDEDEEKANVAAMGHLQTSQLTPLASLPSTNNRGNQSTSGSGGLCPSPSFLSEQKRWGSGGVAMLRKSLGGDLTEIHKLTASLRKEKKKNLSLMSLPSFSMPKDQQHSHQRRAGSSSKVIVDDAYGKIVQSLTPPRKSLSRSQLQDKSSPPPRDEVGTSTPEKTEVGSIPLPDTSDSLAKCTQKSANRKSSSKTPPTAAVIDSPAKNTRGAAAARQSPSRKGSMAAIASVDSPARNTRGATKIKSPSLPHASPSIQATRTATATKPPSFLSPTVVDSPARNTRGANNRKDLSPKHSSAAGSSSPARSLFNSPSDVDIFQEIGSKLKYIEIQEPTSERSGGPFSGRKRRSIETHAGSASAKDQSEPHMKRMSTSSEQSEPSMTLMLEMEYPFLSLSPNKRDYPAPPNESDESPSTASMHGIQTLVFDNLMQDIENDVSKSPDKDVSFMECDEDEDQKTFNTKHSRNQRRWTANTVDLVRILSDAVQDGTSPNASAAIEKGNLYPHTPSTASGMAPKTPKSILSSAKMRGTRLRKNVEFGLPEVAEFNINSPSVSMTQMHSESTRERWAIPENLSDEGERTTDLEGDLERLIARGNDTSVMMDTIDELGGSKDMSADSGVGMPFVGGEVTEDLETNILHLVDKSAEDSDFSLPSISSVSSASSRRAAHSSSEISPLDIQDRSMTEPTQTVPLEGTINSLVGGCRNNYSREGTQTMELEGTLTSLIGGRENTSNALAGEETRTIHLEGTLASLSDIRQRRETDLEITLPSIASTSTPLVRNDGINPTSHEYQNMNVEGQGDNQDSLLLKRNDNSESGEDYTISETKILFTRNDGGNRHVPREDDTISELGMNTASHTLRHEKELFIGSVQNIVDNPPELVNLELDEVVVKEDIDWIRTVEPHGDVFLKALGAAPTSFFLVKDEAEKMFADVCDEIERQLEDRDDELHFKEIIENNQDLMRSLQQQLRAQAVGDGVHDVKGQARLLLQAHNKNQFHEFNQWLTDAAEVYNTQLLNNVIPAQDKVKANISEKTRSIDQSREMIALPLLIRSAKRVTKMNFERAKREISSCENEVSELEDLVKDAEYQLNSLQSMQQFIQKVAKMNDKLEALRMDEKILRETADSSYYKFFSVERLHNWIVTGSNDSSISLLFRGPSAETALQLSLSITASTAVSMSAKVGGLPRSAHNIVSVACGKWRRFHPAVSGFLKSKMDLLCNDMNASGISKASNFSSMVNLAELRVARIEGVANELDAILGRCKSSFLQPSESVMDGYELTAHLSTASGKTDRLHAILTIPDCYPFAPVGLQLYSSSNSFDTESLSRKLKRSMKPGFGALTRAIDAVQGMLE</sequence>
<feature type="compositionally biased region" description="Polar residues" evidence="2">
    <location>
        <begin position="705"/>
        <end position="717"/>
    </location>
</feature>
<evidence type="ECO:0008006" key="5">
    <source>
        <dbReference type="Google" id="ProtNLM"/>
    </source>
</evidence>
<comment type="caution">
    <text evidence="3">The sequence shown here is derived from an EMBL/GenBank/DDBJ whole genome shotgun (WGS) entry which is preliminary data.</text>
</comment>
<feature type="region of interest" description="Disordered" evidence="2">
    <location>
        <begin position="583"/>
        <end position="765"/>
    </location>
</feature>
<gene>
    <name evidence="3" type="ORF">ACHAXA_006755</name>
</gene>
<protein>
    <recommendedName>
        <fullName evidence="5">Spc7 kinetochore protein domain-containing protein</fullName>
    </recommendedName>
</protein>
<feature type="region of interest" description="Disordered" evidence="2">
    <location>
        <begin position="471"/>
        <end position="503"/>
    </location>
</feature>
<feature type="compositionally biased region" description="Polar residues" evidence="2">
    <location>
        <begin position="1"/>
        <end position="11"/>
    </location>
</feature>
<feature type="region of interest" description="Disordered" evidence="2">
    <location>
        <begin position="261"/>
        <end position="285"/>
    </location>
</feature>
<feature type="compositionally biased region" description="Polar residues" evidence="2">
    <location>
        <begin position="822"/>
        <end position="831"/>
    </location>
</feature>
<feature type="coiled-coil region" evidence="1">
    <location>
        <begin position="1500"/>
        <end position="1568"/>
    </location>
</feature>
<organism evidence="3 4">
    <name type="scientific">Cyclostephanos tholiformis</name>
    <dbReference type="NCBI Taxonomy" id="382380"/>
    <lineage>
        <taxon>Eukaryota</taxon>
        <taxon>Sar</taxon>
        <taxon>Stramenopiles</taxon>
        <taxon>Ochrophyta</taxon>
        <taxon>Bacillariophyta</taxon>
        <taxon>Coscinodiscophyceae</taxon>
        <taxon>Thalassiosirophycidae</taxon>
        <taxon>Stephanodiscales</taxon>
        <taxon>Stephanodiscaceae</taxon>
        <taxon>Cyclostephanos</taxon>
    </lineage>
</organism>
<feature type="compositionally biased region" description="Polar residues" evidence="2">
    <location>
        <begin position="406"/>
        <end position="427"/>
    </location>
</feature>
<feature type="compositionally biased region" description="Basic and acidic residues" evidence="2">
    <location>
        <begin position="81"/>
        <end position="93"/>
    </location>
</feature>
<feature type="compositionally biased region" description="Basic and acidic residues" evidence="2">
    <location>
        <begin position="376"/>
        <end position="392"/>
    </location>
</feature>
<feature type="compositionally biased region" description="Low complexity" evidence="2">
    <location>
        <begin position="748"/>
        <end position="759"/>
    </location>
</feature>
<feature type="region of interest" description="Disordered" evidence="2">
    <location>
        <begin position="307"/>
        <end position="430"/>
    </location>
</feature>
<proteinExistence type="predicted"/>
<feature type="compositionally biased region" description="Polar residues" evidence="2">
    <location>
        <begin position="471"/>
        <end position="491"/>
    </location>
</feature>
<keyword evidence="1" id="KW-0175">Coiled coil</keyword>
<keyword evidence="4" id="KW-1185">Reference proteome</keyword>
<feature type="compositionally biased region" description="Basic residues" evidence="2">
    <location>
        <begin position="106"/>
        <end position="115"/>
    </location>
</feature>
<evidence type="ECO:0000313" key="3">
    <source>
        <dbReference type="EMBL" id="KAL3827200.1"/>
    </source>
</evidence>
<accession>A0ABD3SS55</accession>
<feature type="region of interest" description="Disordered" evidence="2">
    <location>
        <begin position="779"/>
        <end position="831"/>
    </location>
</feature>
<name>A0ABD3SS55_9STRA</name>
<feature type="region of interest" description="Disordered" evidence="2">
    <location>
        <begin position="1098"/>
        <end position="1138"/>
    </location>
</feature>
<feature type="region of interest" description="Disordered" evidence="2">
    <location>
        <begin position="1"/>
        <end position="158"/>
    </location>
</feature>
<feature type="region of interest" description="Disordered" evidence="2">
    <location>
        <begin position="549"/>
        <end position="571"/>
    </location>
</feature>
<reference evidence="3 4" key="1">
    <citation type="submission" date="2024-10" db="EMBL/GenBank/DDBJ databases">
        <title>Updated reference genomes for cyclostephanoid diatoms.</title>
        <authorList>
            <person name="Roberts W.R."/>
            <person name="Alverson A.J."/>
        </authorList>
    </citation>
    <scope>NUCLEOTIDE SEQUENCE [LARGE SCALE GENOMIC DNA]</scope>
    <source>
        <strain evidence="3 4">AJA228-03</strain>
    </source>
</reference>
<feature type="region of interest" description="Disordered" evidence="2">
    <location>
        <begin position="847"/>
        <end position="867"/>
    </location>
</feature>
<feature type="compositionally biased region" description="Polar residues" evidence="2">
    <location>
        <begin position="626"/>
        <end position="637"/>
    </location>
</feature>
<feature type="compositionally biased region" description="Low complexity" evidence="2">
    <location>
        <begin position="138"/>
        <end position="153"/>
    </location>
</feature>
<dbReference type="Proteomes" id="UP001530377">
    <property type="component" value="Unassembled WGS sequence"/>
</dbReference>